<dbReference type="InterPro" id="IPR004193">
    <property type="entry name" value="Glyco_hydro_13_N"/>
</dbReference>
<dbReference type="SMART" id="SM00642">
    <property type="entry name" value="Aamy"/>
    <property type="match status" value="1"/>
</dbReference>
<dbReference type="Pfam" id="PF02922">
    <property type="entry name" value="CBM_48"/>
    <property type="match status" value="1"/>
</dbReference>
<dbReference type="NCBIfam" id="NF008967">
    <property type="entry name" value="PRK12313.1"/>
    <property type="match status" value="1"/>
</dbReference>
<evidence type="ECO:0000256" key="9">
    <source>
        <dbReference type="ARBA" id="ARBA00023277"/>
    </source>
</evidence>
<sequence>MKVKENDIKGTSLKSTDTTDSVKTSVNPKEALSIKEIKDNKLISDKKENHQKSDKKNKNVKSNKKTRYVEKYGRKINKFDITSENTDLFHKGKNYNVYNILGAHVKTEKRKKGVRFTTWAPNAKEIYLVGDFNNFEIDKNYKLEKITDKGLWSLFLVGAEVGSKYKYCIIDQNGKQSEYKSDPYAIESELRPNTASIVCELNNFKWNDRKWINKRNKTNIFESAMNIYEVHLGSWKRSEDNNFLTYEQLSEELPKYVKEMGYTHIELMPICEHPLDQSWGYQGTGYYSPTSRYGDANGLKKLIDTLHQQDIGVIFDWVPGHFCKDAHGLYKFDGTPTYEYSEEWRSENLGWGTCNFDLGKPEVRCYLISNALYWIREFHIDGIRVDAVSSILYLDYNKGENEWVPNKYGGRENLEGIDFLKELNRAILGEFPKVLMIAEESTAWPNVSKSNSGESLGFNFKWNMGWMNDMLEYIKLDPIYRKYNHNKVTFSMMYNHSENFILPISHDEVVHGKKSLVDKMWGDYWNKFAGLRLFASYMMGHPGKKLLFMGCEFGQFIEWREYEGLEWFLIDKYEMHKQTLSFFKELNHFYLNNKALWELDYDANGFTWIDADNTSQSILAFIRRGRIDEDTLIFISNFTPVVYYDYRIGVPFLGEYEEVLNTDDVKFGGSGQIIGKALLSEKVAFHNQSYSMNIKVPPMATIIFKIKSINNDVSEDDEQTEKFIRKSEYSKKVEDIKDIKDIMNKIKVLEEY</sequence>
<keyword evidence="8 10" id="KW-0320">Glycogen biosynthesis</keyword>
<dbReference type="SUPFAM" id="SSF51445">
    <property type="entry name" value="(Trans)glycosidases"/>
    <property type="match status" value="1"/>
</dbReference>
<gene>
    <name evidence="10 13" type="primary">glgB</name>
    <name evidence="13" type="ORF">KYD98_17755</name>
</gene>
<evidence type="ECO:0000256" key="2">
    <source>
        <dbReference type="ARBA" id="ARBA00002953"/>
    </source>
</evidence>
<dbReference type="InterPro" id="IPR013780">
    <property type="entry name" value="Glyco_hydro_b"/>
</dbReference>
<keyword evidence="9 10" id="KW-0119">Carbohydrate metabolism</keyword>
<evidence type="ECO:0000256" key="1">
    <source>
        <dbReference type="ARBA" id="ARBA00000826"/>
    </source>
</evidence>
<dbReference type="CDD" id="cd11322">
    <property type="entry name" value="AmyAc_Glg_BE"/>
    <property type="match status" value="1"/>
</dbReference>
<dbReference type="PIRSF" id="PIRSF000463">
    <property type="entry name" value="GlgB"/>
    <property type="match status" value="1"/>
</dbReference>
<evidence type="ECO:0000256" key="11">
    <source>
        <dbReference type="SAM" id="MobiDB-lite"/>
    </source>
</evidence>
<evidence type="ECO:0000256" key="5">
    <source>
        <dbReference type="ARBA" id="ARBA00022600"/>
    </source>
</evidence>
<evidence type="ECO:0000256" key="3">
    <source>
        <dbReference type="ARBA" id="ARBA00004964"/>
    </source>
</evidence>
<dbReference type="PANTHER" id="PTHR43651">
    <property type="entry name" value="1,4-ALPHA-GLUCAN-BRANCHING ENZYME"/>
    <property type="match status" value="1"/>
</dbReference>
<evidence type="ECO:0000313" key="14">
    <source>
        <dbReference type="Proteomes" id="UP001519921"/>
    </source>
</evidence>
<dbReference type="Gene3D" id="2.60.40.10">
    <property type="entry name" value="Immunoglobulins"/>
    <property type="match status" value="1"/>
</dbReference>
<feature type="compositionally biased region" description="Low complexity" evidence="11">
    <location>
        <begin position="11"/>
        <end position="26"/>
    </location>
</feature>
<dbReference type="InterPro" id="IPR006047">
    <property type="entry name" value="GH13_cat_dom"/>
</dbReference>
<comment type="similarity">
    <text evidence="4 10">Belongs to the glycosyl hydrolase 13 family. GlgB subfamily.</text>
</comment>
<comment type="function">
    <text evidence="2 10">Catalyzes the formation of the alpha-1,6-glucosidic linkages in glycogen by scission of a 1,4-alpha-linked oligosaccharide from growing alpha-1,4-glucan chains and the subsequent attachment of the oligosaccharide to the alpha-1,6 position.</text>
</comment>
<accession>A0ABS7ATW0</accession>
<dbReference type="Pfam" id="PF02806">
    <property type="entry name" value="Alpha-amylase_C"/>
    <property type="match status" value="1"/>
</dbReference>
<comment type="catalytic activity">
    <reaction evidence="1 10">
        <text>Transfers a segment of a (1-&gt;4)-alpha-D-glucan chain to a primary hydroxy group in a similar glucan chain.</text>
        <dbReference type="EC" id="2.4.1.18"/>
    </reaction>
</comment>
<dbReference type="EMBL" id="JAHXPT010000025">
    <property type="protein sequence ID" value="MBW6411926.1"/>
    <property type="molecule type" value="Genomic_DNA"/>
</dbReference>
<evidence type="ECO:0000256" key="7">
    <source>
        <dbReference type="ARBA" id="ARBA00022679"/>
    </source>
</evidence>
<dbReference type="Gene3D" id="3.20.20.80">
    <property type="entry name" value="Glycosidases"/>
    <property type="match status" value="1"/>
</dbReference>
<dbReference type="SUPFAM" id="SSF81296">
    <property type="entry name" value="E set domains"/>
    <property type="match status" value="1"/>
</dbReference>
<dbReference type="NCBIfam" id="NF003811">
    <property type="entry name" value="PRK05402.1"/>
    <property type="match status" value="1"/>
</dbReference>
<dbReference type="InterPro" id="IPR014756">
    <property type="entry name" value="Ig_E-set"/>
</dbReference>
<keyword evidence="7 10" id="KW-0808">Transferase</keyword>
<dbReference type="HAMAP" id="MF_00685">
    <property type="entry name" value="GlgB"/>
    <property type="match status" value="1"/>
</dbReference>
<dbReference type="Gene3D" id="2.60.40.1180">
    <property type="entry name" value="Golgi alpha-mannosidase II"/>
    <property type="match status" value="1"/>
</dbReference>
<dbReference type="EC" id="2.4.1.18" evidence="10"/>
<dbReference type="InterPro" id="IPR044143">
    <property type="entry name" value="GlgB_N_E_set_prok"/>
</dbReference>
<comment type="caution">
    <text evidence="13">The sequence shown here is derived from an EMBL/GenBank/DDBJ whole genome shotgun (WGS) entry which is preliminary data.</text>
</comment>
<proteinExistence type="inferred from homology"/>
<comment type="subunit">
    <text evidence="10">Monomer.</text>
</comment>
<feature type="active site" description="Nucleophile" evidence="10">
    <location>
        <position position="386"/>
    </location>
</feature>
<dbReference type="GO" id="GO:0003844">
    <property type="term" value="F:1,4-alpha-glucan branching enzyme activity"/>
    <property type="evidence" value="ECO:0007669"/>
    <property type="project" value="UniProtKB-EC"/>
</dbReference>
<feature type="domain" description="Glycosyl hydrolase family 13 catalytic" evidence="12">
    <location>
        <begin position="229"/>
        <end position="584"/>
    </location>
</feature>
<evidence type="ECO:0000256" key="10">
    <source>
        <dbReference type="HAMAP-Rule" id="MF_00685"/>
    </source>
</evidence>
<protein>
    <recommendedName>
        <fullName evidence="10">1,4-alpha-glucan branching enzyme GlgB</fullName>
        <ecNumber evidence="10">2.4.1.18</ecNumber>
    </recommendedName>
    <alternativeName>
        <fullName evidence="10">1,4-alpha-D-glucan:1,4-alpha-D-glucan 6-glucosyl-transferase</fullName>
    </alternativeName>
    <alternativeName>
        <fullName evidence="10">Alpha-(1-&gt;4)-glucan branching enzyme</fullName>
    </alternativeName>
    <alternativeName>
        <fullName evidence="10">Glycogen branching enzyme</fullName>
        <shortName evidence="10">BE</shortName>
    </alternativeName>
</protein>
<dbReference type="InterPro" id="IPR017853">
    <property type="entry name" value="GH"/>
</dbReference>
<evidence type="ECO:0000256" key="4">
    <source>
        <dbReference type="ARBA" id="ARBA00009000"/>
    </source>
</evidence>
<name>A0ABS7ATW0_9CLOT</name>
<reference evidence="13 14" key="1">
    <citation type="submission" date="2021-07" db="EMBL/GenBank/DDBJ databases">
        <title>Clostridium weizhouense sp. nov., an anaerobic bacterium isolated from activated sludge of Petroleum wastewater.</title>
        <authorList>
            <person name="Li Q."/>
        </authorList>
    </citation>
    <scope>NUCLEOTIDE SEQUENCE [LARGE SCALE GENOMIC DNA]</scope>
    <source>
        <strain evidence="13 14">YB-6</strain>
    </source>
</reference>
<dbReference type="PANTHER" id="PTHR43651:SF3">
    <property type="entry name" value="1,4-ALPHA-GLUCAN-BRANCHING ENZYME"/>
    <property type="match status" value="1"/>
</dbReference>
<evidence type="ECO:0000313" key="13">
    <source>
        <dbReference type="EMBL" id="MBW6411926.1"/>
    </source>
</evidence>
<dbReference type="CDD" id="cd02855">
    <property type="entry name" value="E_set_GBE_prok_N"/>
    <property type="match status" value="1"/>
</dbReference>
<dbReference type="Proteomes" id="UP001519921">
    <property type="component" value="Unassembled WGS sequence"/>
</dbReference>
<evidence type="ECO:0000256" key="6">
    <source>
        <dbReference type="ARBA" id="ARBA00022676"/>
    </source>
</evidence>
<dbReference type="InterPro" id="IPR006407">
    <property type="entry name" value="GlgB"/>
</dbReference>
<dbReference type="InterPro" id="IPR037439">
    <property type="entry name" value="Branching_enzy"/>
</dbReference>
<dbReference type="InterPro" id="IPR006048">
    <property type="entry name" value="A-amylase/branching_C"/>
</dbReference>
<keyword evidence="5 10" id="KW-0321">Glycogen metabolism</keyword>
<evidence type="ECO:0000256" key="8">
    <source>
        <dbReference type="ARBA" id="ARBA00023056"/>
    </source>
</evidence>
<dbReference type="InterPro" id="IPR013783">
    <property type="entry name" value="Ig-like_fold"/>
</dbReference>
<feature type="compositionally biased region" description="Basic and acidic residues" evidence="11">
    <location>
        <begin position="32"/>
        <end position="57"/>
    </location>
</feature>
<evidence type="ECO:0000259" key="12">
    <source>
        <dbReference type="SMART" id="SM00642"/>
    </source>
</evidence>
<keyword evidence="6 10" id="KW-0328">Glycosyltransferase</keyword>
<organism evidence="13 14">
    <name type="scientific">Clostridium weizhouense</name>
    <dbReference type="NCBI Taxonomy" id="2859781"/>
    <lineage>
        <taxon>Bacteria</taxon>
        <taxon>Bacillati</taxon>
        <taxon>Bacillota</taxon>
        <taxon>Clostridia</taxon>
        <taxon>Eubacteriales</taxon>
        <taxon>Clostridiaceae</taxon>
        <taxon>Clostridium</taxon>
    </lineage>
</organism>
<dbReference type="NCBIfam" id="TIGR01515">
    <property type="entry name" value="branching_enzym"/>
    <property type="match status" value="1"/>
</dbReference>
<keyword evidence="14" id="KW-1185">Reference proteome</keyword>
<feature type="active site" description="Proton donor" evidence="10">
    <location>
        <position position="439"/>
    </location>
</feature>
<feature type="region of interest" description="Disordered" evidence="11">
    <location>
        <begin position="1"/>
        <end position="67"/>
    </location>
</feature>
<dbReference type="SUPFAM" id="SSF51011">
    <property type="entry name" value="Glycosyl hydrolase domain"/>
    <property type="match status" value="1"/>
</dbReference>
<dbReference type="Pfam" id="PF00128">
    <property type="entry name" value="Alpha-amylase"/>
    <property type="match status" value="1"/>
</dbReference>
<comment type="pathway">
    <text evidence="3 10">Glycan biosynthesis; glycogen biosynthesis.</text>
</comment>